<keyword evidence="3" id="KW-1185">Reference proteome</keyword>
<dbReference type="InterPro" id="IPR046036">
    <property type="entry name" value="DUF5994"/>
</dbReference>
<name>A0ABT1H0I7_9NOCA</name>
<reference evidence="2 3" key="1">
    <citation type="submission" date="2022-06" db="EMBL/GenBank/DDBJ databases">
        <title>Genomic Encyclopedia of Archaeal and Bacterial Type Strains, Phase II (KMG-II): from individual species to whole genera.</title>
        <authorList>
            <person name="Goeker M."/>
        </authorList>
    </citation>
    <scope>NUCLEOTIDE SEQUENCE [LARGE SCALE GENOMIC DNA]</scope>
    <source>
        <strain evidence="2 3">DSM 45037</strain>
    </source>
</reference>
<dbReference type="Proteomes" id="UP001205740">
    <property type="component" value="Unassembled WGS sequence"/>
</dbReference>
<dbReference type="Pfam" id="PF19457">
    <property type="entry name" value="DUF5994"/>
    <property type="match status" value="1"/>
</dbReference>
<organism evidence="2 3">
    <name type="scientific">Williamsia serinedens</name>
    <dbReference type="NCBI Taxonomy" id="391736"/>
    <lineage>
        <taxon>Bacteria</taxon>
        <taxon>Bacillati</taxon>
        <taxon>Actinomycetota</taxon>
        <taxon>Actinomycetes</taxon>
        <taxon>Mycobacteriales</taxon>
        <taxon>Nocardiaceae</taxon>
        <taxon>Williamsia</taxon>
    </lineage>
</organism>
<sequence length="167" mass="18164">MTPSTPARTDVVERVSGRVALKSRPTPSDQVDGAWWPSSRDLAAEVDLLLPALGDRVIAVGRVVFHADDWNCPHARMQHAGTVIRLDGYRFWPSHLVKIRAVKDTDAMTMMVIPPETAADIAADILEQCSADGSVVTVDDMTALLGPSRTEPGRADDAPDGDRPQRR</sequence>
<feature type="compositionally biased region" description="Basic and acidic residues" evidence="1">
    <location>
        <begin position="151"/>
        <end position="167"/>
    </location>
</feature>
<accession>A0ABT1H0I7</accession>
<gene>
    <name evidence="2" type="ORF">LX12_001940</name>
</gene>
<comment type="caution">
    <text evidence="2">The sequence shown here is derived from an EMBL/GenBank/DDBJ whole genome shotgun (WGS) entry which is preliminary data.</text>
</comment>
<evidence type="ECO:0000313" key="3">
    <source>
        <dbReference type="Proteomes" id="UP001205740"/>
    </source>
</evidence>
<evidence type="ECO:0000313" key="2">
    <source>
        <dbReference type="EMBL" id="MCP2160753.1"/>
    </source>
</evidence>
<feature type="region of interest" description="Disordered" evidence="1">
    <location>
        <begin position="144"/>
        <end position="167"/>
    </location>
</feature>
<dbReference type="RefSeq" id="WP_253654319.1">
    <property type="nucleotide sequence ID" value="NZ_BAAAOE010000003.1"/>
</dbReference>
<protein>
    <submittedName>
        <fullName evidence="2">Uncharacterized protein</fullName>
    </submittedName>
</protein>
<proteinExistence type="predicted"/>
<dbReference type="EMBL" id="JAMTCG010000003">
    <property type="protein sequence ID" value="MCP2160753.1"/>
    <property type="molecule type" value="Genomic_DNA"/>
</dbReference>
<evidence type="ECO:0000256" key="1">
    <source>
        <dbReference type="SAM" id="MobiDB-lite"/>
    </source>
</evidence>